<sequence>MNKHEVIHFDGKIYVPNNDSTESYYLINAIMSETQTCCRQRPGEYEFSQTIGYYRYTELDKFTIDSKKVIDVLTKNGYNESESNETELPVVKFVLKNN</sequence>
<protein>
    <submittedName>
        <fullName evidence="1">Uncharacterized protein</fullName>
    </submittedName>
</protein>
<evidence type="ECO:0000313" key="1">
    <source>
        <dbReference type="EMBL" id="XBS49551.1"/>
    </source>
</evidence>
<dbReference type="EMBL" id="PP777464">
    <property type="protein sequence ID" value="XBS49551.1"/>
    <property type="molecule type" value="Genomic_DNA"/>
</dbReference>
<accession>A0AAU7PHG1</accession>
<reference evidence="1" key="1">
    <citation type="submission" date="2024-05" db="EMBL/GenBank/DDBJ databases">
        <authorList>
            <person name="Badawy S."/>
            <person name="Skurnik M."/>
        </authorList>
    </citation>
    <scope>NUCLEOTIDE SEQUENCE</scope>
</reference>
<proteinExistence type="predicted"/>
<name>A0AAU7PHG1_9CAUD</name>
<organism evidence="1">
    <name type="scientific">Escherichia phage fEgEco12</name>
    <dbReference type="NCBI Taxonomy" id="3158837"/>
    <lineage>
        <taxon>Viruses</taxon>
        <taxon>Duplodnaviria</taxon>
        <taxon>Heunggongvirae</taxon>
        <taxon>Uroviricota</taxon>
        <taxon>Caudoviricetes</taxon>
    </lineage>
</organism>